<comment type="caution">
    <text evidence="2">The sequence shown here is derived from an EMBL/GenBank/DDBJ whole genome shotgun (WGS) entry which is preliminary data.</text>
</comment>
<gene>
    <name evidence="2" type="ORF">JKL49_01670</name>
</gene>
<sequence length="362" mass="38327">MIRFWAALGLGLGLAGSVQAQPVEPAPSAPLTAPPIAWAQGASIMTRLLETAAPSSLAVYTTMAGDKDKQGLSVGALQWNFGQGTIADLIDRVPDADALAATAMPFHGADFVKYARLSRDPLTRPEALAWARSVQSDGVIDPAFAIELAGFLGDPAMVAAQDAGEQVFRASAWNLATKWSANLQGRPSPHFSEYAFFYDMRVQAGARYLDEIEAVMAKLATFKAGETRDVDFVSRARTGAAFVAMKNDVPCVIPTAKRPNLAAGHVWDGQANCAIWRAMIAGGETQSADRELLVLAFLRAYVGSDAFAVNLFNRKGLFATGRGLANGRSCDFRILFAALDAGESVTADQVSGACRAPKPGKG</sequence>
<accession>A0A941CY92</accession>
<dbReference type="AlphaFoldDB" id="A0A941CY92"/>
<keyword evidence="3" id="KW-1185">Reference proteome</keyword>
<keyword evidence="1" id="KW-0732">Signal</keyword>
<feature type="signal peptide" evidence="1">
    <location>
        <begin position="1"/>
        <end position="20"/>
    </location>
</feature>
<dbReference type="EMBL" id="JAGSGD010000001">
    <property type="protein sequence ID" value="MBR7618082.1"/>
    <property type="molecule type" value="Genomic_DNA"/>
</dbReference>
<proteinExistence type="predicted"/>
<feature type="chain" id="PRO_5037750039" evidence="1">
    <location>
        <begin position="21"/>
        <end position="362"/>
    </location>
</feature>
<evidence type="ECO:0000313" key="2">
    <source>
        <dbReference type="EMBL" id="MBR7618082.1"/>
    </source>
</evidence>
<evidence type="ECO:0000313" key="3">
    <source>
        <dbReference type="Proteomes" id="UP000622580"/>
    </source>
</evidence>
<protein>
    <submittedName>
        <fullName evidence="2">Uncharacterized protein</fullName>
    </submittedName>
</protein>
<name>A0A941CY92_9CAUL</name>
<dbReference type="RefSeq" id="WP_215337830.1">
    <property type="nucleotide sequence ID" value="NZ_JAGSGD010000001.1"/>
</dbReference>
<reference evidence="2" key="1">
    <citation type="submission" date="2021-04" db="EMBL/GenBank/DDBJ databases">
        <title>Draft genome assembly of strain Phenylobacterium sp. 20VBR1 using MiniION and Illumina platforms.</title>
        <authorList>
            <person name="Thomas F.A."/>
            <person name="Krishnan K.P."/>
            <person name="Sinha R.K."/>
        </authorList>
    </citation>
    <scope>NUCLEOTIDE SEQUENCE</scope>
    <source>
        <strain evidence="2">20VBR1</strain>
    </source>
</reference>
<evidence type="ECO:0000256" key="1">
    <source>
        <dbReference type="SAM" id="SignalP"/>
    </source>
</evidence>
<dbReference type="Proteomes" id="UP000622580">
    <property type="component" value="Unassembled WGS sequence"/>
</dbReference>
<organism evidence="2 3">
    <name type="scientific">Phenylobacterium glaciei</name>
    <dbReference type="NCBI Taxonomy" id="2803784"/>
    <lineage>
        <taxon>Bacteria</taxon>
        <taxon>Pseudomonadati</taxon>
        <taxon>Pseudomonadota</taxon>
        <taxon>Alphaproteobacteria</taxon>
        <taxon>Caulobacterales</taxon>
        <taxon>Caulobacteraceae</taxon>
        <taxon>Phenylobacterium</taxon>
    </lineage>
</organism>